<proteinExistence type="inferred from homology"/>
<keyword evidence="5 8" id="KW-1133">Transmembrane helix</keyword>
<dbReference type="PANTHER" id="PTHR11403">
    <property type="entry name" value="CYTOCHROME C OXIDASE SUBUNIT III"/>
    <property type="match status" value="1"/>
</dbReference>
<dbReference type="Gene3D" id="1.20.120.80">
    <property type="entry name" value="Cytochrome c oxidase, subunit III, four-helix bundle"/>
    <property type="match status" value="1"/>
</dbReference>
<evidence type="ECO:0000256" key="4">
    <source>
        <dbReference type="ARBA" id="ARBA00022692"/>
    </source>
</evidence>
<dbReference type="GO" id="GO:0019646">
    <property type="term" value="P:aerobic electron transport chain"/>
    <property type="evidence" value="ECO:0007669"/>
    <property type="project" value="InterPro"/>
</dbReference>
<dbReference type="FunFam" id="1.20.120.80:FF:000001">
    <property type="entry name" value="Cytochrome (Ubi)quinol oxidase subunit III"/>
    <property type="match status" value="1"/>
</dbReference>
<evidence type="ECO:0000313" key="10">
    <source>
        <dbReference type="EMBL" id="SCC16906.1"/>
    </source>
</evidence>
<keyword evidence="4 7" id="KW-0812">Transmembrane</keyword>
<keyword evidence="11" id="KW-1185">Reference proteome</keyword>
<evidence type="ECO:0000256" key="8">
    <source>
        <dbReference type="SAM" id="Phobius"/>
    </source>
</evidence>
<evidence type="ECO:0000256" key="7">
    <source>
        <dbReference type="RuleBase" id="RU003376"/>
    </source>
</evidence>
<comment type="subcellular location">
    <subcellularLocation>
        <location evidence="1 7">Cell membrane</location>
        <topology evidence="1 7">Multi-pass membrane protein</topology>
    </subcellularLocation>
</comment>
<dbReference type="GO" id="GO:0005886">
    <property type="term" value="C:plasma membrane"/>
    <property type="evidence" value="ECO:0007669"/>
    <property type="project" value="UniProtKB-SubCell"/>
</dbReference>
<keyword evidence="3" id="KW-1003">Cell membrane</keyword>
<comment type="similarity">
    <text evidence="2 7">Belongs to the cytochrome c oxidase subunit 3 family.</text>
</comment>
<protein>
    <submittedName>
        <fullName evidence="10">Cytochrome aa3-600 menaquinol oxidase subunit 3</fullName>
    </submittedName>
</protein>
<dbReference type="OrthoDB" id="9810850at2"/>
<dbReference type="InterPro" id="IPR024791">
    <property type="entry name" value="Cyt_c/ubiquinol_Oxase_su3"/>
</dbReference>
<dbReference type="InterPro" id="IPR035973">
    <property type="entry name" value="Cyt_c_oxidase_su3-like_sf"/>
</dbReference>
<dbReference type="InterPro" id="IPR000298">
    <property type="entry name" value="Cyt_c_oxidase-like_su3"/>
</dbReference>
<feature type="transmembrane region" description="Helical" evidence="8">
    <location>
        <begin position="16"/>
        <end position="37"/>
    </location>
</feature>
<evidence type="ECO:0000256" key="1">
    <source>
        <dbReference type="ARBA" id="ARBA00004651"/>
    </source>
</evidence>
<feature type="transmembrane region" description="Helical" evidence="8">
    <location>
        <begin position="124"/>
        <end position="151"/>
    </location>
</feature>
<keyword evidence="6 8" id="KW-0472">Membrane</keyword>
<accession>A0A0V8HHA7</accession>
<evidence type="ECO:0000313" key="11">
    <source>
        <dbReference type="Proteomes" id="UP000181997"/>
    </source>
</evidence>
<evidence type="ECO:0000259" key="9">
    <source>
        <dbReference type="PROSITE" id="PS50253"/>
    </source>
</evidence>
<dbReference type="Proteomes" id="UP000181997">
    <property type="component" value="Unassembled WGS sequence"/>
</dbReference>
<evidence type="ECO:0000256" key="2">
    <source>
        <dbReference type="ARBA" id="ARBA00010581"/>
    </source>
</evidence>
<feature type="domain" description="Heme-copper oxidase subunit III family profile" evidence="9">
    <location>
        <begin position="15"/>
        <end position="192"/>
    </location>
</feature>
<dbReference type="GO" id="GO:0004129">
    <property type="term" value="F:cytochrome-c oxidase activity"/>
    <property type="evidence" value="ECO:0007669"/>
    <property type="project" value="InterPro"/>
</dbReference>
<feature type="transmembrane region" description="Helical" evidence="8">
    <location>
        <begin position="87"/>
        <end position="104"/>
    </location>
</feature>
<dbReference type="Pfam" id="PF00510">
    <property type="entry name" value="COX3"/>
    <property type="match status" value="1"/>
</dbReference>
<dbReference type="PANTHER" id="PTHR11403:SF2">
    <property type="entry name" value="CYTOCHROME BO(3) UBIQUINOL OXIDASE SUBUNIT 3"/>
    <property type="match status" value="1"/>
</dbReference>
<evidence type="ECO:0000256" key="6">
    <source>
        <dbReference type="ARBA" id="ARBA00023136"/>
    </source>
</evidence>
<feature type="transmembrane region" description="Helical" evidence="8">
    <location>
        <begin position="171"/>
        <end position="191"/>
    </location>
</feature>
<organism evidence="10 11">
    <name type="scientific">[Bacillus] enclensis</name>
    <dbReference type="NCBI Taxonomy" id="1402860"/>
    <lineage>
        <taxon>Bacteria</taxon>
        <taxon>Bacillati</taxon>
        <taxon>Bacillota</taxon>
        <taxon>Bacilli</taxon>
        <taxon>Bacillales</taxon>
        <taxon>Bacillaceae</taxon>
        <taxon>Rossellomorea</taxon>
    </lineage>
</organism>
<dbReference type="AlphaFoldDB" id="A0A0V8HHA7"/>
<dbReference type="SUPFAM" id="SSF81452">
    <property type="entry name" value="Cytochrome c oxidase subunit III-like"/>
    <property type="match status" value="1"/>
</dbReference>
<evidence type="ECO:0000256" key="3">
    <source>
        <dbReference type="ARBA" id="ARBA00022475"/>
    </source>
</evidence>
<dbReference type="RefSeq" id="WP_058298944.1">
    <property type="nucleotide sequence ID" value="NZ_FMAU01000003.1"/>
</dbReference>
<sequence>MNTEPFLLEQKEDKKMGMWFFIAAEVVIFASLFGVYLTLRSHTDGGPSPNEMLELKGVMVSTVLLLSSSFTIYIASHASEAKQAGKASVFLLLTLVLAGAFLIMEGREFLHYYEKGYEMQNSSFLSAFYLLVGTHGAHVAAGCIWMALLLIQLKLKGPAEQLQSKIAVFSLYWHFVDLVWVLIFTLVYLYGKVG</sequence>
<name>A0A0V8HHA7_9BACI</name>
<dbReference type="PROSITE" id="PS50253">
    <property type="entry name" value="COX3"/>
    <property type="match status" value="1"/>
</dbReference>
<feature type="transmembrane region" description="Helical" evidence="8">
    <location>
        <begin position="57"/>
        <end position="75"/>
    </location>
</feature>
<evidence type="ECO:0000256" key="5">
    <source>
        <dbReference type="ARBA" id="ARBA00022989"/>
    </source>
</evidence>
<dbReference type="InterPro" id="IPR013833">
    <property type="entry name" value="Cyt_c_oxidase_su3_a-hlx"/>
</dbReference>
<reference evidence="11" key="1">
    <citation type="submission" date="2016-08" db="EMBL/GenBank/DDBJ databases">
        <authorList>
            <person name="Varghese N."/>
            <person name="Submissions Spin"/>
        </authorList>
    </citation>
    <scope>NUCLEOTIDE SEQUENCE [LARGE SCALE GENOMIC DNA]</scope>
    <source>
        <strain evidence="11">SGD-1123</strain>
    </source>
</reference>
<dbReference type="EMBL" id="FMAU01000003">
    <property type="protein sequence ID" value="SCC16906.1"/>
    <property type="molecule type" value="Genomic_DNA"/>
</dbReference>
<gene>
    <name evidence="10" type="ORF">GA0061094_2856</name>
</gene>